<dbReference type="CDD" id="cd15798">
    <property type="entry name" value="PMEI-like_3"/>
    <property type="match status" value="1"/>
</dbReference>
<evidence type="ECO:0000313" key="4">
    <source>
        <dbReference type="EMBL" id="VVW38667.1"/>
    </source>
</evidence>
<reference evidence="4" key="1">
    <citation type="submission" date="2019-09" db="EMBL/GenBank/DDBJ databases">
        <authorList>
            <person name="Zhang L."/>
        </authorList>
    </citation>
    <scope>NUCLEOTIDE SEQUENCE</scope>
</reference>
<dbReference type="InterPro" id="IPR006501">
    <property type="entry name" value="Pectinesterase_inhib_dom"/>
</dbReference>
<keyword evidence="1 2" id="KW-0732">Signal</keyword>
<dbReference type="NCBIfam" id="TIGR01614">
    <property type="entry name" value="PME_inhib"/>
    <property type="match status" value="1"/>
</dbReference>
<dbReference type="OrthoDB" id="1430376at2759"/>
<dbReference type="AlphaFoldDB" id="A0A5K1DK20"/>
<dbReference type="InterPro" id="IPR035513">
    <property type="entry name" value="Invertase/methylesterase_inhib"/>
</dbReference>
<name>A0A5K1DK20_9MAGN</name>
<accession>A0A5K1DK20</accession>
<dbReference type="EMBL" id="LR721783">
    <property type="protein sequence ID" value="VVW38667.1"/>
    <property type="molecule type" value="Genomic_DNA"/>
</dbReference>
<dbReference type="Pfam" id="PF04043">
    <property type="entry name" value="PMEI"/>
    <property type="match status" value="1"/>
</dbReference>
<organism evidence="4">
    <name type="scientific">Nymphaea colorata</name>
    <name type="common">pocket water lily</name>
    <dbReference type="NCBI Taxonomy" id="210225"/>
    <lineage>
        <taxon>Eukaryota</taxon>
        <taxon>Viridiplantae</taxon>
        <taxon>Streptophyta</taxon>
        <taxon>Embryophyta</taxon>
        <taxon>Tracheophyta</taxon>
        <taxon>Spermatophyta</taxon>
        <taxon>Magnoliopsida</taxon>
        <taxon>Nymphaeales</taxon>
        <taxon>Nymphaeaceae</taxon>
        <taxon>Nymphaea</taxon>
    </lineage>
</organism>
<evidence type="ECO:0000256" key="2">
    <source>
        <dbReference type="SAM" id="SignalP"/>
    </source>
</evidence>
<dbReference type="Gramene" id="NC5G0267080.1">
    <property type="protein sequence ID" value="NC5G0267080.1:cds"/>
    <property type="gene ID" value="NC5G0267080"/>
</dbReference>
<protein>
    <recommendedName>
        <fullName evidence="3">Pectinesterase inhibitor domain-containing protein</fullName>
    </recommendedName>
</protein>
<proteinExistence type="predicted"/>
<dbReference type="GO" id="GO:0004857">
    <property type="term" value="F:enzyme inhibitor activity"/>
    <property type="evidence" value="ECO:0007669"/>
    <property type="project" value="InterPro"/>
</dbReference>
<feature type="signal peptide" evidence="2">
    <location>
        <begin position="1"/>
        <end position="26"/>
    </location>
</feature>
<dbReference type="InterPro" id="IPR051955">
    <property type="entry name" value="PME_Inhibitor"/>
</dbReference>
<sequence length="201" mass="21492">MRTLSSISLMLFLALLPSLLLRSSAAADNGDDCLRIACNVTEYPDLCFTKLSSWPNTVKRSWTGLARAAISVTVTETKNVSRYILGLRNVGLTGTASMALVDCIECFGDALDNLYRSLFQIRVLENDNFKFQVSNMQTWLSAAMSSEETCVDGLNGSNGSNGTALVQGLNTAIGCLSKVTSIALALVNTLNSTDGHISAAH</sequence>
<dbReference type="OMA" id="CLRIACN"/>
<dbReference type="Gene3D" id="1.20.140.40">
    <property type="entry name" value="Invertase/pectin methylesterase inhibitor family protein"/>
    <property type="match status" value="1"/>
</dbReference>
<feature type="domain" description="Pectinesterase inhibitor" evidence="3">
    <location>
        <begin position="29"/>
        <end position="186"/>
    </location>
</feature>
<dbReference type="SUPFAM" id="SSF101148">
    <property type="entry name" value="Plant invertase/pectin methylesterase inhibitor"/>
    <property type="match status" value="1"/>
</dbReference>
<evidence type="ECO:0000256" key="1">
    <source>
        <dbReference type="ARBA" id="ARBA00022729"/>
    </source>
</evidence>
<dbReference type="SMART" id="SM00856">
    <property type="entry name" value="PMEI"/>
    <property type="match status" value="1"/>
</dbReference>
<dbReference type="PANTHER" id="PTHR31080">
    <property type="entry name" value="PECTINESTERASE INHIBITOR-LIKE"/>
    <property type="match status" value="1"/>
</dbReference>
<gene>
    <name evidence="4" type="ORF">NYM_LOCUS20569</name>
</gene>
<evidence type="ECO:0000259" key="3">
    <source>
        <dbReference type="SMART" id="SM00856"/>
    </source>
</evidence>
<dbReference type="PANTHER" id="PTHR31080:SF158">
    <property type="entry name" value="PLANT INVERTASE_PECTIN METHYLESTERASE INHIBITOR SUPERFAMILY PROTEIN"/>
    <property type="match status" value="1"/>
</dbReference>
<feature type="chain" id="PRO_5023887628" description="Pectinesterase inhibitor domain-containing protein" evidence="2">
    <location>
        <begin position="27"/>
        <end position="201"/>
    </location>
</feature>